<name>A0A132NE99_9ACTN</name>
<evidence type="ECO:0000313" key="3">
    <source>
        <dbReference type="EMBL" id="KWX08441.1"/>
    </source>
</evidence>
<evidence type="ECO:0000313" key="6">
    <source>
        <dbReference type="Proteomes" id="UP000070659"/>
    </source>
</evidence>
<gene>
    <name evidence="1" type="ORF">LI90_2275</name>
    <name evidence="2" type="ORF">TH66_02670</name>
    <name evidence="3" type="ORF">TR74_14995</name>
</gene>
<evidence type="ECO:0000313" key="4">
    <source>
        <dbReference type="Proteomes" id="UP000070188"/>
    </source>
</evidence>
<reference evidence="5" key="1">
    <citation type="submission" date="2015-02" db="EMBL/GenBank/DDBJ databases">
        <title>Physiological reanalysis, assessment of diazotrophy, and genome sequences of multiple isolates of Streptomyces thermoautotrophicus.</title>
        <authorList>
            <person name="MacKellar D.C."/>
            <person name="Lieber L."/>
            <person name="Norman J."/>
            <person name="Bolger A."/>
            <person name="Tobin C."/>
            <person name="Murray J.W."/>
            <person name="Friesen M."/>
            <person name="Prell J."/>
        </authorList>
    </citation>
    <scope>NUCLEOTIDE SEQUENCE [LARGE SCALE GENOMIC DNA]</scope>
    <source>
        <strain evidence="5">UBT1</strain>
    </source>
</reference>
<dbReference type="AlphaFoldDB" id="A0A132NE99"/>
<dbReference type="PATRIC" id="fig|1469144.10.peg.2470"/>
<dbReference type="EMBL" id="JYIJ01000011">
    <property type="protein sequence ID" value="KWX05578.1"/>
    <property type="molecule type" value="Genomic_DNA"/>
</dbReference>
<dbReference type="Proteomes" id="UP000070188">
    <property type="component" value="Unassembled WGS sequence"/>
</dbReference>
<evidence type="ECO:0000313" key="5">
    <source>
        <dbReference type="Proteomes" id="UP000070598"/>
    </source>
</evidence>
<sequence length="98" mass="11363">MSRVMIRYKVKPDQLERNVELLNAFFEELNSVRPDGLRYAAFQLEDKVTFVHFVDAKNGPGSFARLETFQRYRSTIAERCEEPPATTMLHEVGSFGFD</sequence>
<dbReference type="Proteomes" id="UP000070659">
    <property type="component" value="Unassembled WGS sequence"/>
</dbReference>
<evidence type="ECO:0008006" key="7">
    <source>
        <dbReference type="Google" id="ProtNLM"/>
    </source>
</evidence>
<evidence type="ECO:0000313" key="1">
    <source>
        <dbReference type="EMBL" id="KWX01247.1"/>
    </source>
</evidence>
<accession>A0A132NE99</accession>
<protein>
    <recommendedName>
        <fullName evidence="7">ABM domain-containing protein</fullName>
    </recommendedName>
</protein>
<reference evidence="3 6" key="2">
    <citation type="submission" date="2015-02" db="EMBL/GenBank/DDBJ databases">
        <title>Physiological reanalysis, assessment of diazotrophy, and genome sequences of multiple isolates of Streptomyces thermoautotrophicus.</title>
        <authorList>
            <person name="MacKellar D.C."/>
            <person name="Lieber L."/>
            <person name="Norman J."/>
            <person name="Bolger A."/>
            <person name="Tobin C."/>
            <person name="Murray J.W."/>
            <person name="Prell J."/>
        </authorList>
    </citation>
    <scope>NUCLEOTIDE SEQUENCE [LARGE SCALE GENOMIC DNA]</scope>
    <source>
        <strain evidence="3 6">UBT1</strain>
    </source>
</reference>
<dbReference type="RefSeq" id="WP_066887624.1">
    <property type="nucleotide sequence ID" value="NZ_JYIJ01000011.1"/>
</dbReference>
<dbReference type="EMBL" id="LAXD01000001">
    <property type="protein sequence ID" value="KWX01247.1"/>
    <property type="molecule type" value="Genomic_DNA"/>
</dbReference>
<evidence type="ECO:0000313" key="2">
    <source>
        <dbReference type="EMBL" id="KWX05578.1"/>
    </source>
</evidence>
<comment type="caution">
    <text evidence="3">The sequence shown here is derived from an EMBL/GenBank/DDBJ whole genome shotgun (WGS) entry which is preliminary data.</text>
</comment>
<dbReference type="EMBL" id="JYIK01000979">
    <property type="protein sequence ID" value="KWX08441.1"/>
    <property type="molecule type" value="Genomic_DNA"/>
</dbReference>
<reference evidence="1" key="4">
    <citation type="submission" date="2015-04" db="EMBL/GenBank/DDBJ databases">
        <title>Physiological reanalysis, assessment of diazotrophy, and genome sequences of multiple isolates of Streptomyces thermoautotrophicus.</title>
        <authorList>
            <person name="MacKellar D.C."/>
            <person name="Lieber L."/>
            <person name="Norman J."/>
            <person name="Bolger A."/>
            <person name="Tobin C."/>
            <person name="Murray J.W."/>
            <person name="Woodward J."/>
            <person name="Friesen M."/>
            <person name="Prell J."/>
        </authorList>
    </citation>
    <scope>NUCLEOTIDE SEQUENCE [LARGE SCALE GENOMIC DNA]</scope>
    <source>
        <strain evidence="1">H1</strain>
    </source>
</reference>
<organism evidence="3 5">
    <name type="scientific">Carbonactinospora thermoautotrophica</name>
    <dbReference type="NCBI Taxonomy" id="1469144"/>
    <lineage>
        <taxon>Bacteria</taxon>
        <taxon>Bacillati</taxon>
        <taxon>Actinomycetota</taxon>
        <taxon>Actinomycetes</taxon>
        <taxon>Kitasatosporales</taxon>
        <taxon>Carbonactinosporaceae</taxon>
        <taxon>Carbonactinospora</taxon>
    </lineage>
</organism>
<dbReference type="Proteomes" id="UP000070598">
    <property type="component" value="Unassembled WGS sequence"/>
</dbReference>
<dbReference type="OrthoDB" id="163010at2"/>
<proteinExistence type="predicted"/>
<keyword evidence="4" id="KW-1185">Reference proteome</keyword>
<reference evidence="4" key="3">
    <citation type="submission" date="2015-04" db="EMBL/GenBank/DDBJ databases">
        <title>Physiological reanalysis, assessment of diazotrophy, and genome sequences of multiple isolates of Streptomyces thermoautotrophicus.</title>
        <authorList>
            <person name="MacKellar D.C."/>
            <person name="Lieber L."/>
            <person name="Norman J."/>
            <person name="Bolger A."/>
            <person name="Tobin C."/>
            <person name="Murray J.W."/>
            <person name="Chang R."/>
            <person name="Ford T."/>
            <person name="Nguyen P.Q."/>
            <person name="Woodward J."/>
            <person name="Permingeat H."/>
            <person name="Joshi N.S."/>
            <person name="Silver P.A."/>
            <person name="Usadel B."/>
            <person name="Rutherford A.W."/>
            <person name="Friesen M."/>
            <person name="Prell J."/>
        </authorList>
    </citation>
    <scope>NUCLEOTIDE SEQUENCE [LARGE SCALE GENOMIC DNA]</scope>
    <source>
        <strain evidence="4">H1</strain>
    </source>
</reference>